<name>A0AAV2Z215_9STRA</name>
<dbReference type="Pfam" id="PF17917">
    <property type="entry name" value="RT_RNaseH"/>
    <property type="match status" value="1"/>
</dbReference>
<evidence type="ECO:0000256" key="5">
    <source>
        <dbReference type="ARBA" id="ARBA00022801"/>
    </source>
</evidence>
<dbReference type="SUPFAM" id="SSF56672">
    <property type="entry name" value="DNA/RNA polymerases"/>
    <property type="match status" value="1"/>
</dbReference>
<feature type="domain" description="Reverse transcriptase RNase H-like" evidence="8">
    <location>
        <begin position="4"/>
        <end position="91"/>
    </location>
</feature>
<keyword evidence="6" id="KW-0695">RNA-directed DNA polymerase</keyword>
<keyword evidence="5" id="KW-0378">Hydrolase</keyword>
<evidence type="ECO:0000256" key="2">
    <source>
        <dbReference type="ARBA" id="ARBA00022695"/>
    </source>
</evidence>
<evidence type="ECO:0008006" key="11">
    <source>
        <dbReference type="Google" id="ProtNLM"/>
    </source>
</evidence>
<keyword evidence="3" id="KW-0540">Nuclease</keyword>
<proteinExistence type="predicted"/>
<evidence type="ECO:0000259" key="7">
    <source>
        <dbReference type="Pfam" id="PF13456"/>
    </source>
</evidence>
<feature type="non-terminal residue" evidence="9">
    <location>
        <position position="1"/>
    </location>
</feature>
<dbReference type="GO" id="GO:0004523">
    <property type="term" value="F:RNA-DNA hybrid ribonuclease activity"/>
    <property type="evidence" value="ECO:0007669"/>
    <property type="project" value="InterPro"/>
</dbReference>
<evidence type="ECO:0000256" key="4">
    <source>
        <dbReference type="ARBA" id="ARBA00022759"/>
    </source>
</evidence>
<dbReference type="AlphaFoldDB" id="A0AAV2Z215"/>
<dbReference type="EMBL" id="DAKRPA010000076">
    <property type="protein sequence ID" value="DAZ99806.1"/>
    <property type="molecule type" value="Genomic_DNA"/>
</dbReference>
<dbReference type="SUPFAM" id="SSF53098">
    <property type="entry name" value="Ribonuclease H-like"/>
    <property type="match status" value="1"/>
</dbReference>
<sequence length="312" mass="35087">SNLWAFGAAVCQEHDKNLYPVWFVSKVFKDREARYTGAEQEVLALLKTLHSASHYLYGQHTTVYTRYSLMKWLFTSKSLTCQAVQWAAMLSLWTLTIIRSDKTPVGLAAISAASLVPRERLNEVLDDIMPMKAMPSTPVVRPLPDLRRDTEGHLLRFDGGVKNRETRFGSFGAVLWSLPTWTVVEARFGILPELTVNESEYNGISLAFKMTATRGIKDVIVCGNSRIVIGHVNGDLRRNQSSLQGWLNKANVQIGSFDNVHLVQVAHGFDQAADFLTRKAVFEQKDGEIQTTFTDELGEIVCQRRRRIIAAT</sequence>
<evidence type="ECO:0000313" key="9">
    <source>
        <dbReference type="EMBL" id="DAZ99806.1"/>
    </source>
</evidence>
<dbReference type="Gene3D" id="3.30.420.10">
    <property type="entry name" value="Ribonuclease H-like superfamily/Ribonuclease H"/>
    <property type="match status" value="1"/>
</dbReference>
<evidence type="ECO:0000259" key="8">
    <source>
        <dbReference type="Pfam" id="PF17917"/>
    </source>
</evidence>
<keyword evidence="2" id="KW-0548">Nucleotidyltransferase</keyword>
<dbReference type="InterPro" id="IPR002156">
    <property type="entry name" value="RNaseH_domain"/>
</dbReference>
<keyword evidence="4" id="KW-0255">Endonuclease</keyword>
<dbReference type="InterPro" id="IPR012337">
    <property type="entry name" value="RNaseH-like_sf"/>
</dbReference>
<dbReference type="PANTHER" id="PTHR48475:SF1">
    <property type="entry name" value="RNASE H TYPE-1 DOMAIN-CONTAINING PROTEIN"/>
    <property type="match status" value="1"/>
</dbReference>
<evidence type="ECO:0000313" key="10">
    <source>
        <dbReference type="Proteomes" id="UP001146120"/>
    </source>
</evidence>
<dbReference type="InterPro" id="IPR043502">
    <property type="entry name" value="DNA/RNA_pol_sf"/>
</dbReference>
<reference evidence="9" key="1">
    <citation type="submission" date="2022-11" db="EMBL/GenBank/DDBJ databases">
        <authorList>
            <person name="Morgan W.R."/>
            <person name="Tartar A."/>
        </authorList>
    </citation>
    <scope>NUCLEOTIDE SEQUENCE</scope>
    <source>
        <strain evidence="9">ARSEF 373</strain>
    </source>
</reference>
<organism evidence="9 10">
    <name type="scientific">Lagenidium giganteum</name>
    <dbReference type="NCBI Taxonomy" id="4803"/>
    <lineage>
        <taxon>Eukaryota</taxon>
        <taxon>Sar</taxon>
        <taxon>Stramenopiles</taxon>
        <taxon>Oomycota</taxon>
        <taxon>Peronosporomycetes</taxon>
        <taxon>Pythiales</taxon>
        <taxon>Pythiaceae</taxon>
    </lineage>
</organism>
<reference evidence="9" key="2">
    <citation type="journal article" date="2023" name="Microbiol Resour">
        <title>Decontamination and Annotation of the Draft Genome Sequence of the Oomycete Lagenidium giganteum ARSEF 373.</title>
        <authorList>
            <person name="Morgan W.R."/>
            <person name="Tartar A."/>
        </authorList>
    </citation>
    <scope>NUCLEOTIDE SEQUENCE</scope>
    <source>
        <strain evidence="9">ARSEF 373</strain>
    </source>
</reference>
<dbReference type="InterPro" id="IPR036397">
    <property type="entry name" value="RNaseH_sf"/>
</dbReference>
<evidence type="ECO:0000256" key="6">
    <source>
        <dbReference type="ARBA" id="ARBA00022918"/>
    </source>
</evidence>
<protein>
    <recommendedName>
        <fullName evidence="11">Reverse transcriptase RNase H-like domain-containing protein</fullName>
    </recommendedName>
</protein>
<comment type="caution">
    <text evidence="9">The sequence shown here is derived from an EMBL/GenBank/DDBJ whole genome shotgun (WGS) entry which is preliminary data.</text>
</comment>
<keyword evidence="1" id="KW-0808">Transferase</keyword>
<gene>
    <name evidence="9" type="ORF">N0F65_001315</name>
</gene>
<feature type="domain" description="RNase H type-1" evidence="7">
    <location>
        <begin position="157"/>
        <end position="279"/>
    </location>
</feature>
<dbReference type="Proteomes" id="UP001146120">
    <property type="component" value="Unassembled WGS sequence"/>
</dbReference>
<dbReference type="Pfam" id="PF13456">
    <property type="entry name" value="RVT_3"/>
    <property type="match status" value="1"/>
</dbReference>
<dbReference type="GO" id="GO:0003964">
    <property type="term" value="F:RNA-directed DNA polymerase activity"/>
    <property type="evidence" value="ECO:0007669"/>
    <property type="project" value="UniProtKB-KW"/>
</dbReference>
<dbReference type="PANTHER" id="PTHR48475">
    <property type="entry name" value="RIBONUCLEASE H"/>
    <property type="match status" value="1"/>
</dbReference>
<keyword evidence="10" id="KW-1185">Reference proteome</keyword>
<accession>A0AAV2Z215</accession>
<evidence type="ECO:0000256" key="3">
    <source>
        <dbReference type="ARBA" id="ARBA00022722"/>
    </source>
</evidence>
<evidence type="ECO:0000256" key="1">
    <source>
        <dbReference type="ARBA" id="ARBA00022679"/>
    </source>
</evidence>
<dbReference type="GO" id="GO:0003676">
    <property type="term" value="F:nucleic acid binding"/>
    <property type="evidence" value="ECO:0007669"/>
    <property type="project" value="InterPro"/>
</dbReference>
<dbReference type="InterPro" id="IPR041373">
    <property type="entry name" value="RT_RNaseH"/>
</dbReference>